<gene>
    <name evidence="3" type="ORF">ND2E_1756</name>
</gene>
<sequence>MEYFLENPDHLWYLIAGISFVIELSIMGLSGPLLFFAIASLTTGILITIGFIQGWQSEIFTVGILTAVVAAILWKPLKSLQNSKDKTDNSSDMVGLTVLASSEINVSSGRIRYSGIDWQARLAEEANGKPISADSQCVIVSITGNVMLVKAV</sequence>
<evidence type="ECO:0000313" key="3">
    <source>
        <dbReference type="EMBL" id="KGJ94567.1"/>
    </source>
</evidence>
<comment type="caution">
    <text evidence="3">The sequence shown here is derived from an EMBL/GenBank/DDBJ whole genome shotgun (WGS) entry which is preliminary data.</text>
</comment>
<organism evidence="3 4">
    <name type="scientific">Colwellia psychrerythraea</name>
    <name type="common">Vibrio psychroerythus</name>
    <dbReference type="NCBI Taxonomy" id="28229"/>
    <lineage>
        <taxon>Bacteria</taxon>
        <taxon>Pseudomonadati</taxon>
        <taxon>Pseudomonadota</taxon>
        <taxon>Gammaproteobacteria</taxon>
        <taxon>Alteromonadales</taxon>
        <taxon>Colwelliaceae</taxon>
        <taxon>Colwellia</taxon>
    </lineage>
</organism>
<keyword evidence="1" id="KW-0472">Membrane</keyword>
<protein>
    <recommendedName>
        <fullName evidence="2">NfeD-like C-terminal domain-containing protein</fullName>
    </recommendedName>
</protein>
<evidence type="ECO:0000313" key="4">
    <source>
        <dbReference type="Proteomes" id="UP000029843"/>
    </source>
</evidence>
<dbReference type="Proteomes" id="UP000029843">
    <property type="component" value="Unassembled WGS sequence"/>
</dbReference>
<dbReference type="AlphaFoldDB" id="A0A099KXJ4"/>
<keyword evidence="1" id="KW-1133">Transmembrane helix</keyword>
<evidence type="ECO:0000256" key="1">
    <source>
        <dbReference type="SAM" id="Phobius"/>
    </source>
</evidence>
<dbReference type="InterPro" id="IPR012340">
    <property type="entry name" value="NA-bd_OB-fold"/>
</dbReference>
<dbReference type="EMBL" id="JQED01000005">
    <property type="protein sequence ID" value="KGJ94567.1"/>
    <property type="molecule type" value="Genomic_DNA"/>
</dbReference>
<reference evidence="3 4" key="1">
    <citation type="submission" date="2014-08" db="EMBL/GenBank/DDBJ databases">
        <title>Genomic and Phenotypic Diversity of Colwellia psychrerythraea strains from Disparate Marine Basins.</title>
        <authorList>
            <person name="Techtmann S.M."/>
            <person name="Stelling S.C."/>
            <person name="Utturkar S.M."/>
            <person name="Alshibli N."/>
            <person name="Harris A."/>
            <person name="Brown S.D."/>
            <person name="Hazen T.C."/>
        </authorList>
    </citation>
    <scope>NUCLEOTIDE SEQUENCE [LARGE SCALE GENOMIC DNA]</scope>
    <source>
        <strain evidence="3 4">ND2E</strain>
    </source>
</reference>
<proteinExistence type="predicted"/>
<feature type="transmembrane region" description="Helical" evidence="1">
    <location>
        <begin position="59"/>
        <end position="77"/>
    </location>
</feature>
<feature type="transmembrane region" description="Helical" evidence="1">
    <location>
        <begin position="12"/>
        <end position="29"/>
    </location>
</feature>
<dbReference type="OrthoDB" id="7863671at2"/>
<dbReference type="Gene3D" id="2.40.50.140">
    <property type="entry name" value="Nucleic acid-binding proteins"/>
    <property type="match status" value="1"/>
</dbReference>
<feature type="transmembrane region" description="Helical" evidence="1">
    <location>
        <begin position="34"/>
        <end position="53"/>
    </location>
</feature>
<accession>A0A099KXJ4</accession>
<dbReference type="RefSeq" id="WP_033092505.1">
    <property type="nucleotide sequence ID" value="NZ_JQED01000005.1"/>
</dbReference>
<name>A0A099KXJ4_COLPS</name>
<keyword evidence="1" id="KW-0812">Transmembrane</keyword>
<dbReference type="PATRIC" id="fig|28229.4.peg.767"/>
<dbReference type="Pfam" id="PF01957">
    <property type="entry name" value="NfeD"/>
    <property type="match status" value="1"/>
</dbReference>
<dbReference type="InterPro" id="IPR002810">
    <property type="entry name" value="NfeD-like_C"/>
</dbReference>
<evidence type="ECO:0000259" key="2">
    <source>
        <dbReference type="Pfam" id="PF01957"/>
    </source>
</evidence>
<feature type="domain" description="NfeD-like C-terminal" evidence="2">
    <location>
        <begin position="92"/>
        <end position="150"/>
    </location>
</feature>